<organism evidence="3 4">
    <name type="scientific">Klebsormidium nitens</name>
    <name type="common">Green alga</name>
    <name type="synonym">Ulothrix nitens</name>
    <dbReference type="NCBI Taxonomy" id="105231"/>
    <lineage>
        <taxon>Eukaryota</taxon>
        <taxon>Viridiplantae</taxon>
        <taxon>Streptophyta</taxon>
        <taxon>Klebsormidiophyceae</taxon>
        <taxon>Klebsormidiales</taxon>
        <taxon>Klebsormidiaceae</taxon>
        <taxon>Klebsormidium</taxon>
    </lineage>
</organism>
<keyword evidence="2" id="KW-0732">Signal</keyword>
<evidence type="ECO:0000313" key="4">
    <source>
        <dbReference type="Proteomes" id="UP000054558"/>
    </source>
</evidence>
<evidence type="ECO:0000256" key="2">
    <source>
        <dbReference type="SAM" id="SignalP"/>
    </source>
</evidence>
<feature type="compositionally biased region" description="Basic and acidic residues" evidence="1">
    <location>
        <begin position="32"/>
        <end position="44"/>
    </location>
</feature>
<dbReference type="Proteomes" id="UP000054558">
    <property type="component" value="Unassembled WGS sequence"/>
</dbReference>
<keyword evidence="4" id="KW-1185">Reference proteome</keyword>
<feature type="signal peptide" evidence="2">
    <location>
        <begin position="1"/>
        <end position="27"/>
    </location>
</feature>
<sequence length="146" mass="15228">MAPKSSPAATACFLLLMAAAGVAQVLAGTGPGEKDTEIGAERRSPKVVPSKTGAVGRKLLKDEYVYEEVRDPAVTAELHRMLGTGKHKTAQFMVAPGPNSINQTQIALNGLSDGTINQVQQAVSQLGSGYNTAIQIVIINEKGVCP</sequence>
<evidence type="ECO:0000256" key="1">
    <source>
        <dbReference type="SAM" id="MobiDB-lite"/>
    </source>
</evidence>
<feature type="chain" id="PRO_5012033389" evidence="2">
    <location>
        <begin position="28"/>
        <end position="146"/>
    </location>
</feature>
<name>A0A1Y1I3K0_KLENI</name>
<accession>A0A1Y1I3K0</accession>
<dbReference type="EMBL" id="DF237188">
    <property type="protein sequence ID" value="GAQ85515.1"/>
    <property type="molecule type" value="Genomic_DNA"/>
</dbReference>
<protein>
    <submittedName>
        <fullName evidence="3">Uncharacterized protein</fullName>
    </submittedName>
</protein>
<gene>
    <name evidence="3" type="ORF">KFL_002390070</name>
</gene>
<evidence type="ECO:0000313" key="3">
    <source>
        <dbReference type="EMBL" id="GAQ85515.1"/>
    </source>
</evidence>
<proteinExistence type="predicted"/>
<reference evidence="3 4" key="1">
    <citation type="journal article" date="2014" name="Nat. Commun.">
        <title>Klebsormidium flaccidum genome reveals primary factors for plant terrestrial adaptation.</title>
        <authorList>
            <person name="Hori K."/>
            <person name="Maruyama F."/>
            <person name="Fujisawa T."/>
            <person name="Togashi T."/>
            <person name="Yamamoto N."/>
            <person name="Seo M."/>
            <person name="Sato S."/>
            <person name="Yamada T."/>
            <person name="Mori H."/>
            <person name="Tajima N."/>
            <person name="Moriyama T."/>
            <person name="Ikeuchi M."/>
            <person name="Watanabe M."/>
            <person name="Wada H."/>
            <person name="Kobayashi K."/>
            <person name="Saito M."/>
            <person name="Masuda T."/>
            <person name="Sasaki-Sekimoto Y."/>
            <person name="Mashiguchi K."/>
            <person name="Awai K."/>
            <person name="Shimojima M."/>
            <person name="Masuda S."/>
            <person name="Iwai M."/>
            <person name="Nobusawa T."/>
            <person name="Narise T."/>
            <person name="Kondo S."/>
            <person name="Saito H."/>
            <person name="Sato R."/>
            <person name="Murakawa M."/>
            <person name="Ihara Y."/>
            <person name="Oshima-Yamada Y."/>
            <person name="Ohtaka K."/>
            <person name="Satoh M."/>
            <person name="Sonobe K."/>
            <person name="Ishii M."/>
            <person name="Ohtani R."/>
            <person name="Kanamori-Sato M."/>
            <person name="Honoki R."/>
            <person name="Miyazaki D."/>
            <person name="Mochizuki H."/>
            <person name="Umetsu J."/>
            <person name="Higashi K."/>
            <person name="Shibata D."/>
            <person name="Kamiya Y."/>
            <person name="Sato N."/>
            <person name="Nakamura Y."/>
            <person name="Tabata S."/>
            <person name="Ida S."/>
            <person name="Kurokawa K."/>
            <person name="Ohta H."/>
        </authorList>
    </citation>
    <scope>NUCLEOTIDE SEQUENCE [LARGE SCALE GENOMIC DNA]</scope>
    <source>
        <strain evidence="3 4">NIES-2285</strain>
    </source>
</reference>
<dbReference type="AlphaFoldDB" id="A0A1Y1I3K0"/>
<feature type="region of interest" description="Disordered" evidence="1">
    <location>
        <begin position="31"/>
        <end position="50"/>
    </location>
</feature>